<dbReference type="InterPro" id="IPR050150">
    <property type="entry name" value="IgV_Light_Chain"/>
</dbReference>
<dbReference type="InterPro" id="IPR003599">
    <property type="entry name" value="Ig_sub"/>
</dbReference>
<dbReference type="InterPro" id="IPR013783">
    <property type="entry name" value="Ig-like_fold"/>
</dbReference>
<dbReference type="GeneTree" id="ENSGT01150000286956"/>
<dbReference type="PANTHER" id="PTHR23267">
    <property type="entry name" value="IMMUNOGLOBULIN LIGHT CHAIN"/>
    <property type="match status" value="1"/>
</dbReference>
<dbReference type="PROSITE" id="PS50835">
    <property type="entry name" value="IG_LIKE"/>
    <property type="match status" value="1"/>
</dbReference>
<accession>A0A9J7YNZ0</accession>
<sequence length="123" mass="13519">MFLNIESRGEVTVTQTPAVKPVQPGDTVTMSCKTSPEVYQSLGYQPLAWFLQKPGEAPKLLIYYANRLQSGTPSRFSGSGSNSDFTLTISGVQTEDAGHYYCQSYHCRTDSDGDCEGDETFTQ</sequence>
<dbReference type="Proteomes" id="UP001108240">
    <property type="component" value="Unplaced"/>
</dbReference>
<organism evidence="2 3">
    <name type="scientific">Cyprinus carpio carpio</name>
    <dbReference type="NCBI Taxonomy" id="630221"/>
    <lineage>
        <taxon>Eukaryota</taxon>
        <taxon>Metazoa</taxon>
        <taxon>Chordata</taxon>
        <taxon>Craniata</taxon>
        <taxon>Vertebrata</taxon>
        <taxon>Euteleostomi</taxon>
        <taxon>Actinopterygii</taxon>
        <taxon>Neopterygii</taxon>
        <taxon>Teleostei</taxon>
        <taxon>Ostariophysi</taxon>
        <taxon>Cypriniformes</taxon>
        <taxon>Cyprinidae</taxon>
        <taxon>Cyprininae</taxon>
        <taxon>Cyprinus</taxon>
    </lineage>
</organism>
<proteinExistence type="predicted"/>
<dbReference type="SMART" id="SM00406">
    <property type="entry name" value="IGv"/>
    <property type="match status" value="1"/>
</dbReference>
<reference evidence="2" key="2">
    <citation type="submission" date="2025-09" db="UniProtKB">
        <authorList>
            <consortium name="Ensembl"/>
        </authorList>
    </citation>
    <scope>IDENTIFICATION</scope>
</reference>
<dbReference type="SUPFAM" id="SSF48726">
    <property type="entry name" value="Immunoglobulin"/>
    <property type="match status" value="1"/>
</dbReference>
<dbReference type="Gene3D" id="2.60.40.10">
    <property type="entry name" value="Immunoglobulins"/>
    <property type="match status" value="1"/>
</dbReference>
<feature type="domain" description="Ig-like" evidence="1">
    <location>
        <begin position="11"/>
        <end position="122"/>
    </location>
</feature>
<name>A0A9J7YNZ0_CYPCA</name>
<dbReference type="AlphaFoldDB" id="A0A9J7YNZ0"/>
<evidence type="ECO:0000313" key="2">
    <source>
        <dbReference type="Ensembl" id="ENSCCRP00000120413.1"/>
    </source>
</evidence>
<keyword evidence="3" id="KW-1185">Reference proteome</keyword>
<dbReference type="InterPro" id="IPR013106">
    <property type="entry name" value="Ig_V-set"/>
</dbReference>
<reference evidence="2" key="1">
    <citation type="submission" date="2025-08" db="UniProtKB">
        <authorList>
            <consortium name="Ensembl"/>
        </authorList>
    </citation>
    <scope>IDENTIFICATION</scope>
</reference>
<evidence type="ECO:0000313" key="3">
    <source>
        <dbReference type="Proteomes" id="UP001108240"/>
    </source>
</evidence>
<dbReference type="InterPro" id="IPR036179">
    <property type="entry name" value="Ig-like_dom_sf"/>
</dbReference>
<dbReference type="SMART" id="SM00409">
    <property type="entry name" value="IG"/>
    <property type="match status" value="1"/>
</dbReference>
<evidence type="ECO:0000259" key="1">
    <source>
        <dbReference type="PROSITE" id="PS50835"/>
    </source>
</evidence>
<dbReference type="InterPro" id="IPR007110">
    <property type="entry name" value="Ig-like_dom"/>
</dbReference>
<dbReference type="Pfam" id="PF07686">
    <property type="entry name" value="V-set"/>
    <property type="match status" value="1"/>
</dbReference>
<protein>
    <recommendedName>
        <fullName evidence="1">Ig-like domain-containing protein</fullName>
    </recommendedName>
</protein>
<dbReference type="OMA" id="CKSAHYI"/>
<dbReference type="Ensembl" id="ENSCCRT00000129407.1">
    <property type="protein sequence ID" value="ENSCCRP00000120413.1"/>
    <property type="gene ID" value="ENSCCRG00000076627.1"/>
</dbReference>
<dbReference type="FunFam" id="2.60.40.10:FF:001495">
    <property type="entry name" value="Si:dkey-234i14.13"/>
    <property type="match status" value="1"/>
</dbReference>